<evidence type="ECO:0000313" key="2">
    <source>
        <dbReference type="EMBL" id="ETT81063.1"/>
    </source>
</evidence>
<comment type="caution">
    <text evidence="2">The sequence shown here is derived from an EMBL/GenBank/DDBJ whole genome shotgun (WGS) entry which is preliminary data.</text>
</comment>
<evidence type="ECO:0000313" key="3">
    <source>
        <dbReference type="Proteomes" id="UP000019062"/>
    </source>
</evidence>
<feature type="signal peptide" evidence="1">
    <location>
        <begin position="1"/>
        <end position="29"/>
    </location>
</feature>
<keyword evidence="1" id="KW-0732">Signal</keyword>
<reference evidence="2 3" key="1">
    <citation type="journal article" date="2014" name="BMC Genomics">
        <title>Genomic comparison of sporeforming bacilli isolated from milk.</title>
        <authorList>
            <person name="Moreno Switt A.I."/>
            <person name="Andrus A.D."/>
            <person name="Ranieri M.L."/>
            <person name="Orsi R.H."/>
            <person name="Ivy R."/>
            <person name="den Bakker H.C."/>
            <person name="Martin N.H."/>
            <person name="Wiedmann M."/>
            <person name="Boor K.J."/>
        </authorList>
    </citation>
    <scope>NUCLEOTIDE SEQUENCE [LARGE SCALE GENOMIC DNA]</scope>
    <source>
        <strain evidence="2 3">FSL R5-213</strain>
    </source>
</reference>
<dbReference type="RefSeq" id="WP_038190442.1">
    <property type="nucleotide sequence ID" value="NZ_ASQA01000042.1"/>
</dbReference>
<proteinExistence type="predicted"/>
<dbReference type="EMBL" id="ASQA01000042">
    <property type="protein sequence ID" value="ETT81063.1"/>
    <property type="molecule type" value="Genomic_DNA"/>
</dbReference>
<evidence type="ECO:0000256" key="1">
    <source>
        <dbReference type="SAM" id="SignalP"/>
    </source>
</evidence>
<feature type="chain" id="PRO_5004839516" evidence="1">
    <location>
        <begin position="30"/>
        <end position="207"/>
    </location>
</feature>
<gene>
    <name evidence="2" type="ORF">C176_20194</name>
</gene>
<protein>
    <submittedName>
        <fullName evidence="2">Uncharacterized protein</fullName>
    </submittedName>
</protein>
<sequence>MVSKRFSKVLSALFAFACIFIIANNKASAAEALTQGQKEALHEQYVEILNEVKSTVEWGNSLVGIEVAPIGEFKEDEWVSPEVFKQRAVDATQANAVGVPNSGITPFSTSSASHKINISHGSSSVSMTVKATFTTTLSNGRQVFTNYSGLGVSASSGTWKTTGVDARIIDGGRTYTFTIGGQLTYVGLVSSHTLNTDFLCSSSGVVS</sequence>
<organism evidence="2 3">
    <name type="scientific">Viridibacillus arenosi FSL R5-213</name>
    <dbReference type="NCBI Taxonomy" id="1227360"/>
    <lineage>
        <taxon>Bacteria</taxon>
        <taxon>Bacillati</taxon>
        <taxon>Bacillota</taxon>
        <taxon>Bacilli</taxon>
        <taxon>Bacillales</taxon>
        <taxon>Caryophanaceae</taxon>
        <taxon>Viridibacillus</taxon>
    </lineage>
</organism>
<accession>W4EKG1</accession>
<keyword evidence="3" id="KW-1185">Reference proteome</keyword>
<dbReference type="eggNOG" id="ENOG5031JKY">
    <property type="taxonomic scope" value="Bacteria"/>
</dbReference>
<name>W4EKG1_9BACL</name>
<dbReference type="Proteomes" id="UP000019062">
    <property type="component" value="Unassembled WGS sequence"/>
</dbReference>
<dbReference type="AlphaFoldDB" id="W4EKG1"/>